<accession>A0A9D6UXG8</accession>
<dbReference type="EMBL" id="JACRDE010000054">
    <property type="protein sequence ID" value="MBI5248225.1"/>
    <property type="molecule type" value="Genomic_DNA"/>
</dbReference>
<comment type="caution">
    <text evidence="2">The sequence shown here is derived from an EMBL/GenBank/DDBJ whole genome shotgun (WGS) entry which is preliminary data.</text>
</comment>
<evidence type="ECO:0000259" key="1">
    <source>
        <dbReference type="Pfam" id="PF22725"/>
    </source>
</evidence>
<protein>
    <recommendedName>
        <fullName evidence="1">GFO/IDH/MocA-like oxidoreductase domain-containing protein</fullName>
    </recommendedName>
</protein>
<dbReference type="SUPFAM" id="SSF55347">
    <property type="entry name" value="Glyceraldehyde-3-phosphate dehydrogenase-like, C-terminal domain"/>
    <property type="match status" value="1"/>
</dbReference>
<feature type="domain" description="GFO/IDH/MocA-like oxidoreductase" evidence="1">
    <location>
        <begin position="2"/>
        <end position="67"/>
    </location>
</feature>
<dbReference type="AlphaFoldDB" id="A0A9D6UXG8"/>
<sequence>MPGDWSNTREEGGRILGEAVHFLDLCNWFFESEPVSLFAAFAGEETYVDPTLSVQIRYPDGSSASVLYASSGDPKIGKEYFEAMGNGRCAKNDDFNKFQCFGASQAVRWKDRGDKGHALELDEFAAAIQGRPFPIQGADARAGLVATWMALASYKSARAEIPIRPEI</sequence>
<organism evidence="2 3">
    <name type="scientific">Desulfomonile tiedjei</name>
    <dbReference type="NCBI Taxonomy" id="2358"/>
    <lineage>
        <taxon>Bacteria</taxon>
        <taxon>Pseudomonadati</taxon>
        <taxon>Thermodesulfobacteriota</taxon>
        <taxon>Desulfomonilia</taxon>
        <taxon>Desulfomonilales</taxon>
        <taxon>Desulfomonilaceae</taxon>
        <taxon>Desulfomonile</taxon>
    </lineage>
</organism>
<dbReference type="Pfam" id="PF22725">
    <property type="entry name" value="GFO_IDH_MocA_C3"/>
    <property type="match status" value="1"/>
</dbReference>
<proteinExistence type="predicted"/>
<dbReference type="Proteomes" id="UP000807825">
    <property type="component" value="Unassembled WGS sequence"/>
</dbReference>
<reference evidence="2" key="1">
    <citation type="submission" date="2020-07" db="EMBL/GenBank/DDBJ databases">
        <title>Huge and variable diversity of episymbiotic CPR bacteria and DPANN archaea in groundwater ecosystems.</title>
        <authorList>
            <person name="He C.Y."/>
            <person name="Keren R."/>
            <person name="Whittaker M."/>
            <person name="Farag I.F."/>
            <person name="Doudna J."/>
            <person name="Cate J.H.D."/>
            <person name="Banfield J.F."/>
        </authorList>
    </citation>
    <scope>NUCLEOTIDE SEQUENCE</scope>
    <source>
        <strain evidence="2">NC_groundwater_1664_Pr3_B-0.1um_52_9</strain>
    </source>
</reference>
<gene>
    <name evidence="2" type="ORF">HY912_01910</name>
</gene>
<name>A0A9D6UXG8_9BACT</name>
<evidence type="ECO:0000313" key="3">
    <source>
        <dbReference type="Proteomes" id="UP000807825"/>
    </source>
</evidence>
<evidence type="ECO:0000313" key="2">
    <source>
        <dbReference type="EMBL" id="MBI5248225.1"/>
    </source>
</evidence>
<dbReference type="InterPro" id="IPR055170">
    <property type="entry name" value="GFO_IDH_MocA-like_dom"/>
</dbReference>
<dbReference type="Gene3D" id="3.30.360.10">
    <property type="entry name" value="Dihydrodipicolinate Reductase, domain 2"/>
    <property type="match status" value="1"/>
</dbReference>